<organism evidence="1 2">
    <name type="scientific">Anaerotignum lactatifermentans</name>
    <dbReference type="NCBI Taxonomy" id="160404"/>
    <lineage>
        <taxon>Bacteria</taxon>
        <taxon>Bacillati</taxon>
        <taxon>Bacillota</taxon>
        <taxon>Clostridia</taxon>
        <taxon>Lachnospirales</taxon>
        <taxon>Anaerotignaceae</taxon>
        <taxon>Anaerotignum</taxon>
    </lineage>
</organism>
<name>A0A1Y3U152_9FIRM</name>
<evidence type="ECO:0000313" key="2">
    <source>
        <dbReference type="Proteomes" id="UP000195455"/>
    </source>
</evidence>
<dbReference type="Proteomes" id="UP000195455">
    <property type="component" value="Unassembled WGS sequence"/>
</dbReference>
<proteinExistence type="predicted"/>
<accession>A0A1Y3U152</accession>
<gene>
    <name evidence="1" type="ORF">B5G26_13310</name>
</gene>
<evidence type="ECO:0008006" key="3">
    <source>
        <dbReference type="Google" id="ProtNLM"/>
    </source>
</evidence>
<dbReference type="RefSeq" id="WP_087989991.1">
    <property type="nucleotide sequence ID" value="NZ_NFHM01000026.1"/>
</dbReference>
<dbReference type="EMBL" id="NFHM01000026">
    <property type="protein sequence ID" value="OUN40928.1"/>
    <property type="molecule type" value="Genomic_DNA"/>
</dbReference>
<sequence>MDKRSLKRYPIKMASKSTVSQACRIENTDFYLHAHTALISHQRILIISLYDKNKLRNKEKDPLFRIFMTKEEYITQDFCEEKPVWRTGRMEHLTESTWYKKIEISCCDDRSAAVLNRFFSYLNMEKLSPVDKLIKGQKRIMEKRLEKKHQRENSKIDQKKREVKKLPKNFMDWIDETAMAHSRYIYYQYSRKKYMDGYCTHCHSDVKVSGVKHRKIGVCPNCGKKVLFLAAGKATRILDHGEAVYFQKTKKGFVVRFFSIYKYYGKHYKTPEIRTLELKRIFYEDTKCLKYEWRNFKQTGEIRWCDGWDGYTFYDAACYTANLEKALTGTPYQYCAIKQFADRYEGASVNVPYYLKRYSSKPFIEYMVKAGLYHMVEELTQPWYFFGEYNQDGKNLLEVLGVTREQFRFIQQNDMYSFEFRTYKKMLSQKNVRYRKTSAVSVNSMSVISV</sequence>
<protein>
    <recommendedName>
        <fullName evidence="3">PcfJ-like protein</fullName>
    </recommendedName>
</protein>
<reference evidence="2" key="1">
    <citation type="submission" date="2017-04" db="EMBL/GenBank/DDBJ databases">
        <title>Function of individual gut microbiota members based on whole genome sequencing of pure cultures obtained from chicken caecum.</title>
        <authorList>
            <person name="Medvecky M."/>
            <person name="Cejkova D."/>
            <person name="Polansky O."/>
            <person name="Karasova D."/>
            <person name="Kubasova T."/>
            <person name="Cizek A."/>
            <person name="Rychlik I."/>
        </authorList>
    </citation>
    <scope>NUCLEOTIDE SEQUENCE [LARGE SCALE GENOMIC DNA]</scope>
    <source>
        <strain evidence="2">An75</strain>
    </source>
</reference>
<dbReference type="AlphaFoldDB" id="A0A1Y3U152"/>
<comment type="caution">
    <text evidence="1">The sequence shown here is derived from an EMBL/GenBank/DDBJ whole genome shotgun (WGS) entry which is preliminary data.</text>
</comment>
<evidence type="ECO:0000313" key="1">
    <source>
        <dbReference type="EMBL" id="OUN40928.1"/>
    </source>
</evidence>